<dbReference type="AlphaFoldDB" id="A0A2G9YSP9"/>
<keyword evidence="1" id="KW-0472">Membrane</keyword>
<reference evidence="2 3" key="1">
    <citation type="submission" date="2017-09" db="EMBL/GenBank/DDBJ databases">
        <title>Depth-based differentiation of microbial function through sediment-hosted aquifers and enrichment of novel symbionts in the deep terrestrial subsurface.</title>
        <authorList>
            <person name="Probst A.J."/>
            <person name="Ladd B."/>
            <person name="Jarett J.K."/>
            <person name="Geller-Mcgrath D.E."/>
            <person name="Sieber C.M."/>
            <person name="Emerson J.B."/>
            <person name="Anantharaman K."/>
            <person name="Thomas B.C."/>
            <person name="Malmstrom R."/>
            <person name="Stieglmeier M."/>
            <person name="Klingl A."/>
            <person name="Woyke T."/>
            <person name="Ryan C.M."/>
            <person name="Banfield J.F."/>
        </authorList>
    </citation>
    <scope>NUCLEOTIDE SEQUENCE [LARGE SCALE GENOMIC DNA]</scope>
    <source>
        <strain evidence="2">CG23_combo_of_CG06-09_8_20_14_all_39_25</strain>
    </source>
</reference>
<dbReference type="InterPro" id="IPR024414">
    <property type="entry name" value="Uncharacterised_PrgI"/>
</dbReference>
<evidence type="ECO:0000313" key="3">
    <source>
        <dbReference type="Proteomes" id="UP000229054"/>
    </source>
</evidence>
<gene>
    <name evidence="2" type="ORF">COX38_01535</name>
</gene>
<sequence>MRFTVPQFIEHEAKIVGPLTFKQFMFIAVAGAVCFVLYFTVPFSVFLSGCLIAGGISVAFAFLKIGGRSLPIIFGNFLKFSVSPKIFLWRKKETPIQVFKKEAAVKEDENKDELPLKIAEKSQLKKLRTQIEIKTK</sequence>
<evidence type="ECO:0000256" key="1">
    <source>
        <dbReference type="SAM" id="Phobius"/>
    </source>
</evidence>
<dbReference type="EMBL" id="PCRN01000061">
    <property type="protein sequence ID" value="PIP22274.1"/>
    <property type="molecule type" value="Genomic_DNA"/>
</dbReference>
<name>A0A2G9YSP9_9BACT</name>
<proteinExistence type="predicted"/>
<accession>A0A2G9YSP9</accession>
<keyword evidence="1" id="KW-0812">Transmembrane</keyword>
<dbReference type="Pfam" id="PF12666">
    <property type="entry name" value="PrgI"/>
    <property type="match status" value="1"/>
</dbReference>
<evidence type="ECO:0000313" key="2">
    <source>
        <dbReference type="EMBL" id="PIP22274.1"/>
    </source>
</evidence>
<feature type="transmembrane region" description="Helical" evidence="1">
    <location>
        <begin position="21"/>
        <end position="39"/>
    </location>
</feature>
<dbReference type="Proteomes" id="UP000229054">
    <property type="component" value="Unassembled WGS sequence"/>
</dbReference>
<comment type="caution">
    <text evidence="2">The sequence shown here is derived from an EMBL/GenBank/DDBJ whole genome shotgun (WGS) entry which is preliminary data.</text>
</comment>
<organism evidence="2 3">
    <name type="scientific">Candidatus Nealsonbacteria bacterium CG23_combo_of_CG06-09_8_20_14_all_39_25</name>
    <dbReference type="NCBI Taxonomy" id="1974723"/>
    <lineage>
        <taxon>Bacteria</taxon>
        <taxon>Candidatus Nealsoniibacteriota</taxon>
    </lineage>
</organism>
<protein>
    <recommendedName>
        <fullName evidence="4">PrgI family protein</fullName>
    </recommendedName>
</protein>
<evidence type="ECO:0008006" key="4">
    <source>
        <dbReference type="Google" id="ProtNLM"/>
    </source>
</evidence>
<keyword evidence="1" id="KW-1133">Transmembrane helix</keyword>